<evidence type="ECO:0000313" key="11">
    <source>
        <dbReference type="Proteomes" id="UP000481153"/>
    </source>
</evidence>
<dbReference type="PANTHER" id="PTHR37984:SF5">
    <property type="entry name" value="PROTEIN NYNRIN-LIKE"/>
    <property type="match status" value="1"/>
</dbReference>
<evidence type="ECO:0000259" key="8">
    <source>
        <dbReference type="PROSITE" id="PS50878"/>
    </source>
</evidence>
<dbReference type="PROSITE" id="PS50994">
    <property type="entry name" value="INTEGRASE"/>
    <property type="match status" value="1"/>
</dbReference>
<feature type="domain" description="Reverse transcriptase" evidence="8">
    <location>
        <begin position="53"/>
        <end position="232"/>
    </location>
</feature>
<dbReference type="GO" id="GO:0004519">
    <property type="term" value="F:endonuclease activity"/>
    <property type="evidence" value="ECO:0007669"/>
    <property type="project" value="UniProtKB-KW"/>
</dbReference>
<dbReference type="Proteomes" id="UP000481153">
    <property type="component" value="Unassembled WGS sequence"/>
</dbReference>
<keyword evidence="5" id="KW-0378">Hydrolase</keyword>
<evidence type="ECO:0000256" key="5">
    <source>
        <dbReference type="ARBA" id="ARBA00022801"/>
    </source>
</evidence>
<dbReference type="InterPro" id="IPR043502">
    <property type="entry name" value="DNA/RNA_pol_sf"/>
</dbReference>
<keyword evidence="6" id="KW-0695">RNA-directed DNA polymerase</keyword>
<keyword evidence="4" id="KW-0255">Endonuclease</keyword>
<dbReference type="Gene3D" id="3.30.420.10">
    <property type="entry name" value="Ribonuclease H-like superfamily/Ribonuclease H"/>
    <property type="match status" value="1"/>
</dbReference>
<evidence type="ECO:0000256" key="1">
    <source>
        <dbReference type="ARBA" id="ARBA00022679"/>
    </source>
</evidence>
<dbReference type="Gene3D" id="3.10.10.10">
    <property type="entry name" value="HIV Type 1 Reverse Transcriptase, subunit A, domain 1"/>
    <property type="match status" value="1"/>
</dbReference>
<keyword evidence="11" id="KW-1185">Reference proteome</keyword>
<evidence type="ECO:0000256" key="2">
    <source>
        <dbReference type="ARBA" id="ARBA00022695"/>
    </source>
</evidence>
<accession>A0A6G0WAE0</accession>
<dbReference type="CDD" id="cd09274">
    <property type="entry name" value="RNase_HI_RT_Ty3"/>
    <property type="match status" value="1"/>
</dbReference>
<dbReference type="Pfam" id="PF00665">
    <property type="entry name" value="rve"/>
    <property type="match status" value="1"/>
</dbReference>
<dbReference type="Pfam" id="PF17917">
    <property type="entry name" value="RT_RNaseH"/>
    <property type="match status" value="1"/>
</dbReference>
<evidence type="ECO:0000256" key="4">
    <source>
        <dbReference type="ARBA" id="ARBA00022759"/>
    </source>
</evidence>
<keyword evidence="3" id="KW-0540">Nuclease</keyword>
<dbReference type="PROSITE" id="PS50878">
    <property type="entry name" value="RT_POL"/>
    <property type="match status" value="1"/>
</dbReference>
<evidence type="ECO:0000256" key="6">
    <source>
        <dbReference type="ARBA" id="ARBA00022918"/>
    </source>
</evidence>
<proteinExistence type="predicted"/>
<keyword evidence="2" id="KW-0548">Nucleotidyltransferase</keyword>
<dbReference type="InterPro" id="IPR054465">
    <property type="entry name" value="Integrase_p58-like_C"/>
</dbReference>
<dbReference type="Gene3D" id="1.10.340.70">
    <property type="match status" value="1"/>
</dbReference>
<dbReference type="Pfam" id="PF00078">
    <property type="entry name" value="RVT_1"/>
    <property type="match status" value="1"/>
</dbReference>
<dbReference type="GO" id="GO:0016787">
    <property type="term" value="F:hydrolase activity"/>
    <property type="evidence" value="ECO:0007669"/>
    <property type="project" value="UniProtKB-KW"/>
</dbReference>
<reference evidence="10 11" key="1">
    <citation type="submission" date="2019-07" db="EMBL/GenBank/DDBJ databases">
        <title>Genomics analysis of Aphanomyces spp. identifies a new class of oomycete effector associated with host adaptation.</title>
        <authorList>
            <person name="Gaulin E."/>
        </authorList>
    </citation>
    <scope>NUCLEOTIDE SEQUENCE [LARGE SCALE GENOMIC DNA]</scope>
    <source>
        <strain evidence="10 11">ATCC 201684</strain>
    </source>
</reference>
<dbReference type="GO" id="GO:0015074">
    <property type="term" value="P:DNA integration"/>
    <property type="evidence" value="ECO:0007669"/>
    <property type="project" value="InterPro"/>
</dbReference>
<dbReference type="Pfam" id="PF22938">
    <property type="entry name" value="Integrase_p58_C"/>
    <property type="match status" value="1"/>
</dbReference>
<dbReference type="AlphaFoldDB" id="A0A6G0WAE0"/>
<dbReference type="GO" id="GO:0003676">
    <property type="term" value="F:nucleic acid binding"/>
    <property type="evidence" value="ECO:0007669"/>
    <property type="project" value="InterPro"/>
</dbReference>
<dbReference type="VEuPathDB" id="FungiDB:AeMF1_019209"/>
<feature type="compositionally biased region" description="Polar residues" evidence="7">
    <location>
        <begin position="446"/>
        <end position="483"/>
    </location>
</feature>
<dbReference type="Pfam" id="PF17921">
    <property type="entry name" value="Integrase_H2C2"/>
    <property type="match status" value="1"/>
</dbReference>
<evidence type="ECO:0000259" key="9">
    <source>
        <dbReference type="PROSITE" id="PS50994"/>
    </source>
</evidence>
<dbReference type="InterPro" id="IPR001584">
    <property type="entry name" value="Integrase_cat-core"/>
</dbReference>
<protein>
    <recommendedName>
        <fullName evidence="12">Reverse transcriptase</fullName>
    </recommendedName>
</protein>
<dbReference type="EMBL" id="VJMJ01000277">
    <property type="protein sequence ID" value="KAF0724211.1"/>
    <property type="molecule type" value="Genomic_DNA"/>
</dbReference>
<dbReference type="PANTHER" id="PTHR37984">
    <property type="entry name" value="PROTEIN CBG26694"/>
    <property type="match status" value="1"/>
</dbReference>
<keyword evidence="1" id="KW-0808">Transferase</keyword>
<name>A0A6G0WAE0_9STRA</name>
<feature type="region of interest" description="Disordered" evidence="7">
    <location>
        <begin position="446"/>
        <end position="496"/>
    </location>
</feature>
<evidence type="ECO:0000256" key="7">
    <source>
        <dbReference type="SAM" id="MobiDB-lite"/>
    </source>
</evidence>
<dbReference type="InterPro" id="IPR000477">
    <property type="entry name" value="RT_dom"/>
</dbReference>
<dbReference type="SUPFAM" id="SSF56672">
    <property type="entry name" value="DNA/RNA polymerases"/>
    <property type="match status" value="1"/>
</dbReference>
<dbReference type="InterPro" id="IPR050951">
    <property type="entry name" value="Retrovirus_Pol_polyprotein"/>
</dbReference>
<dbReference type="FunFam" id="3.30.420.10:FF:000032">
    <property type="entry name" value="Retrovirus-related Pol polyprotein from transposon 297-like Protein"/>
    <property type="match status" value="1"/>
</dbReference>
<dbReference type="CDD" id="cd01647">
    <property type="entry name" value="RT_LTR"/>
    <property type="match status" value="1"/>
</dbReference>
<sequence>MKFSDIFDSSKAPGRTHLIEFSIDTGNNPPIRSVPYRTSKAEGDIMEAELNQYLDLGLIRSKSPWSSPVLMIRKPDGSIRFCIDYRKLNSVTVKDSYPMPRIDDLLDVLARAKLFSTMDIASGYWNVPMAKDSIEKTAFTCKYGLYEWLVMPFGLCNAVPCFERLMEHILIDYKWRTCLVYLDDCIVYSEDFGSHLIRLSQVLTKFREAGFKLKMSKCKWGRSSVPFLGHIVTPAGILPNPEKIKSVLRVKSLKDASEVRAFLGLAGYFRRFVRDFSKIAAPLTNLLTAEQFTCLSTDPSSPRFRSPFSIWVDASHIAVGAVLMQKQQNKNRVIAYASQSLTKAQQKWISKEMGISEIECWGIVWATRKFRLYIDRRHFDIYTDHKALTWLFNTGSRSGNHKLARWAMEIQGLDYTVIHRPGELNGAADGLSRPAVRPIQTRRMSRLNSAPVNLQPSLTHEGSTPDPTESNIPATGSSQSKNPLQPPNPRVSTTSMELFDRRGRPSPRLYNEQANDPWIVALRAYLEDGAIPLDPYLQNLVVRNSQQYLMQQGIVCRYITIKTPLRNPELIIVPVIPHSLVEEVLYASHASPVAGHLGLMKTRERIRRTAYWLNWQLDCKDYVSKCPDCNRAKGGRPWRQGPMQRMPIYSLRGPFGLLVVDALGPLPTTNRGNKYILVFADYFTRWVEAFPVADLKTSTFSRVMIDEVLCRFGIPDKLLSDRGSNFVSELATTMYTTLGIHKLTSAPYHPQGQGLVERFNHTIVQMMKIYVNDHHTDWDTYLPRLLFAYRTAHHETLGDSPYFCLFGRDPTLPLDLAFLNSDPAWKSDDLPQYKRRLASSWKEMRRLIENQMISGQNKSAAAKSDQKPISFDGQSAVWVYKYFSKSNNPDDKRTPKLATHWHGPYRIDRKMGPNTYKIDIPTHPDKIVTVNVDRLKPFKGYYSRPFNEEVPEDESPLDDFTIDCLPRSSFIDRVDYSDGDVAYSSVDSPIHKICDKRRLPNSREPEYLVEHVDGYKYWTQASELSEYRSYIDNFDNSLRMEKGLPPLRRSPRFVDLDKETRPMAIYN</sequence>
<dbReference type="InterPro" id="IPR036397">
    <property type="entry name" value="RNaseH_sf"/>
</dbReference>
<dbReference type="SUPFAM" id="SSF53098">
    <property type="entry name" value="Ribonuclease H-like"/>
    <property type="match status" value="1"/>
</dbReference>
<dbReference type="InterPro" id="IPR012337">
    <property type="entry name" value="RNaseH-like_sf"/>
</dbReference>
<dbReference type="InterPro" id="IPR041588">
    <property type="entry name" value="Integrase_H2C2"/>
</dbReference>
<dbReference type="InterPro" id="IPR043128">
    <property type="entry name" value="Rev_trsase/Diguanyl_cyclase"/>
</dbReference>
<dbReference type="Gene3D" id="3.30.70.270">
    <property type="match status" value="2"/>
</dbReference>
<comment type="caution">
    <text evidence="10">The sequence shown here is derived from an EMBL/GenBank/DDBJ whole genome shotgun (WGS) entry which is preliminary data.</text>
</comment>
<evidence type="ECO:0000313" key="10">
    <source>
        <dbReference type="EMBL" id="KAF0724211.1"/>
    </source>
</evidence>
<feature type="domain" description="Integrase catalytic" evidence="9">
    <location>
        <begin position="650"/>
        <end position="809"/>
    </location>
</feature>
<dbReference type="FunFam" id="1.10.340.70:FF:000001">
    <property type="entry name" value="Retrovirus-related Pol polyprotein from transposon gypsy-like Protein"/>
    <property type="match status" value="1"/>
</dbReference>
<evidence type="ECO:0000256" key="3">
    <source>
        <dbReference type="ARBA" id="ARBA00022722"/>
    </source>
</evidence>
<dbReference type="FunFam" id="3.10.20.370:FF:000001">
    <property type="entry name" value="Retrovirus-related Pol polyprotein from transposon 17.6-like protein"/>
    <property type="match status" value="1"/>
</dbReference>
<organism evidence="10 11">
    <name type="scientific">Aphanomyces euteiches</name>
    <dbReference type="NCBI Taxonomy" id="100861"/>
    <lineage>
        <taxon>Eukaryota</taxon>
        <taxon>Sar</taxon>
        <taxon>Stramenopiles</taxon>
        <taxon>Oomycota</taxon>
        <taxon>Saprolegniomycetes</taxon>
        <taxon>Saprolegniales</taxon>
        <taxon>Verrucalvaceae</taxon>
        <taxon>Aphanomyces</taxon>
    </lineage>
</organism>
<gene>
    <name evidence="10" type="ORF">Ae201684_017060</name>
</gene>
<dbReference type="VEuPathDB" id="FungiDB:AeMF1_019268"/>
<dbReference type="InterPro" id="IPR041373">
    <property type="entry name" value="RT_RNaseH"/>
</dbReference>
<evidence type="ECO:0008006" key="12">
    <source>
        <dbReference type="Google" id="ProtNLM"/>
    </source>
</evidence>
<dbReference type="GO" id="GO:0003964">
    <property type="term" value="F:RNA-directed DNA polymerase activity"/>
    <property type="evidence" value="ECO:0007669"/>
    <property type="project" value="UniProtKB-KW"/>
</dbReference>